<dbReference type="Proteomes" id="UP000823674">
    <property type="component" value="Chromosome A02"/>
</dbReference>
<evidence type="ECO:0000313" key="2">
    <source>
        <dbReference type="Proteomes" id="UP000823674"/>
    </source>
</evidence>
<reference evidence="1 2" key="1">
    <citation type="submission" date="2021-03" db="EMBL/GenBank/DDBJ databases">
        <authorList>
            <person name="King G.J."/>
            <person name="Bancroft I."/>
            <person name="Baten A."/>
            <person name="Bloomfield J."/>
            <person name="Borpatragohain P."/>
            <person name="He Z."/>
            <person name="Irish N."/>
            <person name="Irwin J."/>
            <person name="Liu K."/>
            <person name="Mauleon R.P."/>
            <person name="Moore J."/>
            <person name="Morris R."/>
            <person name="Ostergaard L."/>
            <person name="Wang B."/>
            <person name="Wells R."/>
        </authorList>
    </citation>
    <scope>NUCLEOTIDE SEQUENCE [LARGE SCALE GENOMIC DNA]</scope>
    <source>
        <strain evidence="1">R-o-18</strain>
        <tissue evidence="1">Leaf</tissue>
    </source>
</reference>
<keyword evidence="2" id="KW-1185">Reference proteome</keyword>
<sequence length="136" mass="15101">YDIVHFGPNWQARMDLLLVSIPKGLLRITFISCVSFGELSSVPSCTSNRMASFENVSSTTSRSFEIVITDLRQPGALVPIVGIVKSHHDIVHFGPNWQVRMDLLLVSIPKGLFSSAHTQTCHMESSKIGPYISWNT</sequence>
<proteinExistence type="predicted"/>
<protein>
    <submittedName>
        <fullName evidence="1">Uncharacterized protein</fullName>
    </submittedName>
</protein>
<feature type="non-terminal residue" evidence="1">
    <location>
        <position position="1"/>
    </location>
</feature>
<gene>
    <name evidence="1" type="primary">A02g503410.1_BraROA</name>
    <name evidence="1" type="ORF">IGI04_006097</name>
</gene>
<comment type="caution">
    <text evidence="1">The sequence shown here is derived from an EMBL/GenBank/DDBJ whole genome shotgun (WGS) entry which is preliminary data.</text>
</comment>
<evidence type="ECO:0000313" key="1">
    <source>
        <dbReference type="EMBL" id="KAG5409778.1"/>
    </source>
</evidence>
<organism evidence="1 2">
    <name type="scientific">Brassica rapa subsp. trilocularis</name>
    <dbReference type="NCBI Taxonomy" id="1813537"/>
    <lineage>
        <taxon>Eukaryota</taxon>
        <taxon>Viridiplantae</taxon>
        <taxon>Streptophyta</taxon>
        <taxon>Embryophyta</taxon>
        <taxon>Tracheophyta</taxon>
        <taxon>Spermatophyta</taxon>
        <taxon>Magnoliopsida</taxon>
        <taxon>eudicotyledons</taxon>
        <taxon>Gunneridae</taxon>
        <taxon>Pentapetalae</taxon>
        <taxon>rosids</taxon>
        <taxon>malvids</taxon>
        <taxon>Brassicales</taxon>
        <taxon>Brassicaceae</taxon>
        <taxon>Brassiceae</taxon>
        <taxon>Brassica</taxon>
    </lineage>
</organism>
<name>A0ABQ7NFX6_BRACM</name>
<accession>A0ABQ7NFX6</accession>
<dbReference type="EMBL" id="JADBGQ010000002">
    <property type="protein sequence ID" value="KAG5409778.1"/>
    <property type="molecule type" value="Genomic_DNA"/>
</dbReference>